<name>A0A096B3Y9_9BACT</name>
<evidence type="ECO:0000313" key="1">
    <source>
        <dbReference type="EMBL" id="KGF37517.1"/>
    </source>
</evidence>
<dbReference type="EMBL" id="JRNN01000002">
    <property type="protein sequence ID" value="KGF37517.1"/>
    <property type="molecule type" value="Genomic_DNA"/>
</dbReference>
<dbReference type="Proteomes" id="UP000029556">
    <property type="component" value="Unassembled WGS sequence"/>
</dbReference>
<accession>A0A096B3Y9</accession>
<reference evidence="1 2" key="1">
    <citation type="submission" date="2014-07" db="EMBL/GenBank/DDBJ databases">
        <authorList>
            <person name="McCorrison J."/>
            <person name="Sanka R."/>
            <person name="Torralba M."/>
            <person name="Gillis M."/>
            <person name="Haft D.H."/>
            <person name="Methe B."/>
            <person name="Sutton G."/>
            <person name="Nelson K.E."/>
        </authorList>
    </citation>
    <scope>NUCLEOTIDE SEQUENCE [LARGE SCALE GENOMIC DNA]</scope>
    <source>
        <strain evidence="1 2">DNF00853</strain>
    </source>
</reference>
<sequence length="62" mass="7058">MQTTSRYASRTSASLDEGYSFIALRFLICKPKEYYTIYITAAAFIILVRYKNSGCTTPQIGY</sequence>
<dbReference type="AlphaFoldDB" id="A0A096B3Y9"/>
<protein>
    <submittedName>
        <fullName evidence="1">Uncharacterized protein</fullName>
    </submittedName>
</protein>
<gene>
    <name evidence="1" type="ORF">HMPREF2137_00155</name>
</gene>
<comment type="caution">
    <text evidence="1">The sequence shown here is derived from an EMBL/GenBank/DDBJ whole genome shotgun (WGS) entry which is preliminary data.</text>
</comment>
<evidence type="ECO:0000313" key="2">
    <source>
        <dbReference type="Proteomes" id="UP000029556"/>
    </source>
</evidence>
<organism evidence="1 2">
    <name type="scientific">Hoylesella buccalis DNF00853</name>
    <dbReference type="NCBI Taxonomy" id="1401074"/>
    <lineage>
        <taxon>Bacteria</taxon>
        <taxon>Pseudomonadati</taxon>
        <taxon>Bacteroidota</taxon>
        <taxon>Bacteroidia</taxon>
        <taxon>Bacteroidales</taxon>
        <taxon>Prevotellaceae</taxon>
        <taxon>Hoylesella</taxon>
    </lineage>
</organism>
<proteinExistence type="predicted"/>